<dbReference type="InterPro" id="IPR002616">
    <property type="entry name" value="tRNA_ribo_trans-like"/>
</dbReference>
<dbReference type="PANTHER" id="PTHR43530">
    <property type="entry name" value="QUEUINE TRNA-RIBOSYLTRANSFERASE CATALYTIC SUBUNIT 1"/>
    <property type="match status" value="1"/>
</dbReference>
<protein>
    <submittedName>
        <fullName evidence="4">tRNA-guanine transglycosylase</fullName>
        <ecNumber evidence="4">2.4.2.-</ecNumber>
    </submittedName>
</protein>
<proteinExistence type="predicted"/>
<feature type="non-terminal residue" evidence="4">
    <location>
        <position position="86"/>
    </location>
</feature>
<dbReference type="PANTHER" id="PTHR43530:SF1">
    <property type="entry name" value="QUEUINE TRNA-RIBOSYLTRANSFERASE CATALYTIC SUBUNIT 1"/>
    <property type="match status" value="1"/>
</dbReference>
<dbReference type="Pfam" id="PF01702">
    <property type="entry name" value="TGT"/>
    <property type="match status" value="1"/>
</dbReference>
<evidence type="ECO:0000256" key="2">
    <source>
        <dbReference type="ARBA" id="ARBA00022833"/>
    </source>
</evidence>
<accession>A0AAW5EMN8</accession>
<evidence type="ECO:0000313" key="5">
    <source>
        <dbReference type="Proteomes" id="UP001199644"/>
    </source>
</evidence>
<keyword evidence="4" id="KW-0808">Transferase</keyword>
<feature type="domain" description="tRNA-guanine(15) transglycosylase-like" evidence="3">
    <location>
        <begin position="1"/>
        <end position="84"/>
    </location>
</feature>
<keyword evidence="1" id="KW-0671">Queuosine biosynthesis</keyword>
<comment type="caution">
    <text evidence="4">The sequence shown here is derived from an EMBL/GenBank/DDBJ whole genome shotgun (WGS) entry which is preliminary data.</text>
</comment>
<dbReference type="NCBIfam" id="TIGR00449">
    <property type="entry name" value="tgt_general"/>
    <property type="match status" value="1"/>
</dbReference>
<evidence type="ECO:0000256" key="1">
    <source>
        <dbReference type="ARBA" id="ARBA00022785"/>
    </source>
</evidence>
<dbReference type="Gene3D" id="3.20.20.105">
    <property type="entry name" value="Queuine tRNA-ribosyltransferase-like"/>
    <property type="match status" value="1"/>
</dbReference>
<dbReference type="SUPFAM" id="SSF51713">
    <property type="entry name" value="tRNA-guanine transglycosylase"/>
    <property type="match status" value="1"/>
</dbReference>
<gene>
    <name evidence="4" type="ORF">LZC39_17375</name>
</gene>
<dbReference type="GO" id="GO:0005829">
    <property type="term" value="C:cytosol"/>
    <property type="evidence" value="ECO:0007669"/>
    <property type="project" value="TreeGrafter"/>
</dbReference>
<sequence length="86" mass="9394">MTTAHSTFETPIFMPVGTVGAVKSLDAIDLKEQLNAKIILANTYHMYLRPGSKIVKHFGGLHGFTKFDRSFLTDSGGFQAFSLSAN</sequence>
<dbReference type="GO" id="GO:0008616">
    <property type="term" value="P:tRNA queuosine(34) biosynthetic process"/>
    <property type="evidence" value="ECO:0007669"/>
    <property type="project" value="UniProtKB-KW"/>
</dbReference>
<organism evidence="4 5">
    <name type="scientific">Campylobacter jejuni</name>
    <dbReference type="NCBI Taxonomy" id="197"/>
    <lineage>
        <taxon>Bacteria</taxon>
        <taxon>Pseudomonadati</taxon>
        <taxon>Campylobacterota</taxon>
        <taxon>Epsilonproteobacteria</taxon>
        <taxon>Campylobacterales</taxon>
        <taxon>Campylobacteraceae</taxon>
        <taxon>Campylobacter</taxon>
    </lineage>
</organism>
<keyword evidence="4" id="KW-0328">Glycosyltransferase</keyword>
<dbReference type="EC" id="2.4.2.-" evidence="4"/>
<dbReference type="Proteomes" id="UP001199644">
    <property type="component" value="Unassembled WGS sequence"/>
</dbReference>
<dbReference type="EMBL" id="JAJUOL010001349">
    <property type="protein sequence ID" value="MCH3853857.1"/>
    <property type="molecule type" value="Genomic_DNA"/>
</dbReference>
<name>A0AAW5EMN8_CAMJU</name>
<dbReference type="GO" id="GO:0008479">
    <property type="term" value="F:tRNA-guanosine(34) queuine transglycosylase activity"/>
    <property type="evidence" value="ECO:0007669"/>
    <property type="project" value="TreeGrafter"/>
</dbReference>
<dbReference type="AlphaFoldDB" id="A0AAW5EMN8"/>
<evidence type="ECO:0000259" key="3">
    <source>
        <dbReference type="Pfam" id="PF01702"/>
    </source>
</evidence>
<reference evidence="4" key="1">
    <citation type="submission" date="2021-12" db="EMBL/GenBank/DDBJ databases">
        <title>Prevalence of phenicol resistance gene fexA in Campylobacter isolated from poultry supply chain.</title>
        <authorList>
            <person name="Tang B."/>
            <person name="Zheng X."/>
            <person name="Lin J."/>
            <person name="Lin R."/>
            <person name="Yang H."/>
            <person name="Shen Z."/>
            <person name="Xia F."/>
        </authorList>
    </citation>
    <scope>NUCLEOTIDE SEQUENCE</scope>
    <source>
        <strain evidence="4">CJHN2011004</strain>
    </source>
</reference>
<dbReference type="InterPro" id="IPR036511">
    <property type="entry name" value="TGT-like_sf"/>
</dbReference>
<keyword evidence="2" id="KW-0862">Zinc</keyword>
<evidence type="ECO:0000313" key="4">
    <source>
        <dbReference type="EMBL" id="MCH3853857.1"/>
    </source>
</evidence>